<reference evidence="1" key="1">
    <citation type="submission" date="2020-03" db="EMBL/GenBank/DDBJ databases">
        <authorList>
            <person name="He L."/>
        </authorList>
    </citation>
    <scope>NUCLEOTIDE SEQUENCE</scope>
    <source>
        <strain evidence="1">CkLH20</strain>
    </source>
</reference>
<proteinExistence type="predicted"/>
<dbReference type="GeneID" id="62168965"/>
<accession>A0A9P6LEK9</accession>
<comment type="caution">
    <text evidence="1">The sequence shown here is derived from an EMBL/GenBank/DDBJ whole genome shotgun (WGS) entry which is preliminary data.</text>
</comment>
<organism evidence="1 2">
    <name type="scientific">Colletotrichum karsti</name>
    <dbReference type="NCBI Taxonomy" id="1095194"/>
    <lineage>
        <taxon>Eukaryota</taxon>
        <taxon>Fungi</taxon>
        <taxon>Dikarya</taxon>
        <taxon>Ascomycota</taxon>
        <taxon>Pezizomycotina</taxon>
        <taxon>Sordariomycetes</taxon>
        <taxon>Hypocreomycetidae</taxon>
        <taxon>Glomerellales</taxon>
        <taxon>Glomerellaceae</taxon>
        <taxon>Colletotrichum</taxon>
        <taxon>Colletotrichum boninense species complex</taxon>
    </lineage>
</organism>
<gene>
    <name evidence="1" type="ORF">CkaCkLH20_13180</name>
</gene>
<sequence>MDNTKESSAPSERYQIDCWKKFGSAVAESNPVNPAQTIYLTHLYHNQGLVASGTIRHEGEFLCALRIMLDATGRSGMPSADGKRFSVTCELHDGNPDTDEYDAFSLCNRDSIECPIDDEFTRALAKLTNDAGTKIMQKMQDAIAKNSNSHREEQ</sequence>
<dbReference type="Proteomes" id="UP000781932">
    <property type="component" value="Unassembled WGS sequence"/>
</dbReference>
<evidence type="ECO:0000313" key="1">
    <source>
        <dbReference type="EMBL" id="KAF9869342.1"/>
    </source>
</evidence>
<dbReference type="AlphaFoldDB" id="A0A9P6LEK9"/>
<keyword evidence="2" id="KW-1185">Reference proteome</keyword>
<dbReference type="EMBL" id="JAATWM020000076">
    <property type="protein sequence ID" value="KAF9869342.1"/>
    <property type="molecule type" value="Genomic_DNA"/>
</dbReference>
<evidence type="ECO:0000313" key="2">
    <source>
        <dbReference type="Proteomes" id="UP000781932"/>
    </source>
</evidence>
<dbReference type="RefSeq" id="XP_038738803.1">
    <property type="nucleotide sequence ID" value="XM_038895891.1"/>
</dbReference>
<reference evidence="1" key="2">
    <citation type="submission" date="2020-11" db="EMBL/GenBank/DDBJ databases">
        <title>Whole genome sequencing of Colletotrichum sp.</title>
        <authorList>
            <person name="Li H."/>
        </authorList>
    </citation>
    <scope>NUCLEOTIDE SEQUENCE</scope>
    <source>
        <strain evidence="1">CkLH20</strain>
    </source>
</reference>
<protein>
    <submittedName>
        <fullName evidence="1">Uncharacterized protein</fullName>
    </submittedName>
</protein>
<name>A0A9P6LEK9_9PEZI</name>